<organism evidence="1 2">
    <name type="scientific">Phytophthora rubi</name>
    <dbReference type="NCBI Taxonomy" id="129364"/>
    <lineage>
        <taxon>Eukaryota</taxon>
        <taxon>Sar</taxon>
        <taxon>Stramenopiles</taxon>
        <taxon>Oomycota</taxon>
        <taxon>Peronosporomycetes</taxon>
        <taxon>Peronosporales</taxon>
        <taxon>Peronosporaceae</taxon>
        <taxon>Phytophthora</taxon>
    </lineage>
</organism>
<dbReference type="Proteomes" id="UP000435112">
    <property type="component" value="Unassembled WGS sequence"/>
</dbReference>
<sequence>MSWAHSYRADNLPGGDMLLGLMLGGDMVLDEDMVPGGGMLLGLMLGGDMLLDEDLVPGRRHAAWLDAGRRHAAGRGLGARAATCCWTRTWCPGGDMLLDEDLVPGRRHGAGRGPVPGDSYSTDNADRGGGHYCRGYYREGFAMAGTA</sequence>
<dbReference type="EMBL" id="QXFU01002061">
    <property type="protein sequence ID" value="KAE8991047.1"/>
    <property type="molecule type" value="Genomic_DNA"/>
</dbReference>
<proteinExistence type="predicted"/>
<name>A0A6A3JBH7_9STRA</name>
<reference evidence="1 2" key="1">
    <citation type="submission" date="2018-09" db="EMBL/GenBank/DDBJ databases">
        <title>Genomic investigation of the strawberry pathogen Phytophthora fragariae indicates pathogenicity is determined by transcriptional variation in three key races.</title>
        <authorList>
            <person name="Adams T.M."/>
            <person name="Armitage A.D."/>
            <person name="Sobczyk M.K."/>
            <person name="Bates H.J."/>
            <person name="Dunwell J.M."/>
            <person name="Nellist C.F."/>
            <person name="Harrison R.J."/>
        </authorList>
    </citation>
    <scope>NUCLEOTIDE SEQUENCE [LARGE SCALE GENOMIC DNA]</scope>
    <source>
        <strain evidence="1 2">SCRP324</strain>
    </source>
</reference>
<gene>
    <name evidence="1" type="ORF">PR002_g20974</name>
</gene>
<comment type="caution">
    <text evidence="1">The sequence shown here is derived from an EMBL/GenBank/DDBJ whole genome shotgun (WGS) entry which is preliminary data.</text>
</comment>
<evidence type="ECO:0000313" key="2">
    <source>
        <dbReference type="Proteomes" id="UP000435112"/>
    </source>
</evidence>
<evidence type="ECO:0000313" key="1">
    <source>
        <dbReference type="EMBL" id="KAE8991047.1"/>
    </source>
</evidence>
<dbReference type="AlphaFoldDB" id="A0A6A3JBH7"/>
<protein>
    <submittedName>
        <fullName evidence="1">Uncharacterized protein</fullName>
    </submittedName>
</protein>
<accession>A0A6A3JBH7</accession>